<dbReference type="PANTHER" id="PTHR34547:SF1">
    <property type="entry name" value="YACP-LIKE NYN DOMAIN PROTEIN"/>
    <property type="match status" value="1"/>
</dbReference>
<name>A0ABW0MXN2_9ACTN</name>
<organism evidence="2 3">
    <name type="scientific">Nocardioides caricicola</name>
    <dbReference type="NCBI Taxonomy" id="634770"/>
    <lineage>
        <taxon>Bacteria</taxon>
        <taxon>Bacillati</taxon>
        <taxon>Actinomycetota</taxon>
        <taxon>Actinomycetes</taxon>
        <taxon>Propionibacteriales</taxon>
        <taxon>Nocardioidaceae</taxon>
        <taxon>Nocardioides</taxon>
    </lineage>
</organism>
<proteinExistence type="predicted"/>
<evidence type="ECO:0000256" key="1">
    <source>
        <dbReference type="SAM" id="Coils"/>
    </source>
</evidence>
<accession>A0ABW0MXN2</accession>
<dbReference type="PANTHER" id="PTHR34547">
    <property type="entry name" value="YACP-LIKE NYN DOMAIN PROTEIN"/>
    <property type="match status" value="1"/>
</dbReference>
<comment type="caution">
    <text evidence="2">The sequence shown here is derived from an EMBL/GenBank/DDBJ whole genome shotgun (WGS) entry which is preliminary data.</text>
</comment>
<dbReference type="RefSeq" id="WP_345171884.1">
    <property type="nucleotide sequence ID" value="NZ_BAABFQ010000003.1"/>
</dbReference>
<sequence length="412" mass="44261">MSRPALADLPEPVRARVVALTADVLPDVPKPPAPVRRVATFAPARRAKLGGTAIAEALADDDFRSHVGTQVAARAGAATDPAGEAAQAWLTRPEGWEDAVAEAVRRVAAQPDPAGDRAEREVERLRQRLADAEQSVRELKAAHRAQLDEMKGENTTLRRKLGDTRVSEREARAAAEEAAAAQAKAESAADERCAALEKENRRLRAQLERVESEVAQGRRDARSERDEATLRARVLLETVIDAANGLQRELALPQVSGSPGDRVQADIAESGQRVPSQAALEQYLAMPRARLVVDGYNVSKAAWPTSPLEAQRIRLMQALAPLVARTGAETTVVFDAADTDHRPPVNAPRGVRVLFSPRGVIADDVIRDLVAAEPEGRVVVVVTADQAVARDVTRGGARVVPPEALLDLVTRS</sequence>
<protein>
    <submittedName>
        <fullName evidence="2">NYN domain-containing protein</fullName>
    </submittedName>
</protein>
<dbReference type="Pfam" id="PF05991">
    <property type="entry name" value="NYN_YacP"/>
    <property type="match status" value="1"/>
</dbReference>
<reference evidence="3" key="1">
    <citation type="journal article" date="2019" name="Int. J. Syst. Evol. Microbiol.">
        <title>The Global Catalogue of Microorganisms (GCM) 10K type strain sequencing project: providing services to taxonomists for standard genome sequencing and annotation.</title>
        <authorList>
            <consortium name="The Broad Institute Genomics Platform"/>
            <consortium name="The Broad Institute Genome Sequencing Center for Infectious Disease"/>
            <person name="Wu L."/>
            <person name="Ma J."/>
        </authorList>
    </citation>
    <scope>NUCLEOTIDE SEQUENCE [LARGE SCALE GENOMIC DNA]</scope>
    <source>
        <strain evidence="3">KACC 13778</strain>
    </source>
</reference>
<dbReference type="Proteomes" id="UP001595956">
    <property type="component" value="Unassembled WGS sequence"/>
</dbReference>
<keyword evidence="3" id="KW-1185">Reference proteome</keyword>
<keyword evidence="1" id="KW-0175">Coiled coil</keyword>
<gene>
    <name evidence="2" type="ORF">ACFPKY_08310</name>
</gene>
<dbReference type="EMBL" id="JBHSMD010000002">
    <property type="protein sequence ID" value="MFC5493100.1"/>
    <property type="molecule type" value="Genomic_DNA"/>
</dbReference>
<evidence type="ECO:0000313" key="3">
    <source>
        <dbReference type="Proteomes" id="UP001595956"/>
    </source>
</evidence>
<dbReference type="InterPro" id="IPR010298">
    <property type="entry name" value="YacP-like"/>
</dbReference>
<feature type="coiled-coil region" evidence="1">
    <location>
        <begin position="115"/>
        <end position="227"/>
    </location>
</feature>
<evidence type="ECO:0000313" key="2">
    <source>
        <dbReference type="EMBL" id="MFC5493100.1"/>
    </source>
</evidence>